<dbReference type="PANTHER" id="PTHR46565:SF20">
    <property type="entry name" value="COLD SHOCK DOMAIN-CONTAINING PROTEIN 4"/>
    <property type="match status" value="1"/>
</dbReference>
<comment type="caution">
    <text evidence="3">The sequence shown here is derived from an EMBL/GenBank/DDBJ whole genome shotgun (WGS) entry which is preliminary data.</text>
</comment>
<evidence type="ECO:0000313" key="3">
    <source>
        <dbReference type="EMBL" id="MBF6025225.1"/>
    </source>
</evidence>
<dbReference type="Proteomes" id="UP001429984">
    <property type="component" value="Unassembled WGS sequence"/>
</dbReference>
<dbReference type="SUPFAM" id="SSF50249">
    <property type="entry name" value="Nucleic acid-binding proteins"/>
    <property type="match status" value="1"/>
</dbReference>
<gene>
    <name evidence="3" type="ORF">IU514_14420</name>
</gene>
<name>A0ABS0B874_9GAMM</name>
<proteinExistence type="predicted"/>
<dbReference type="EMBL" id="JADLZT010000007">
    <property type="protein sequence ID" value="MBF6025225.1"/>
    <property type="molecule type" value="Genomic_DNA"/>
</dbReference>
<keyword evidence="1" id="KW-0812">Transmembrane</keyword>
<evidence type="ECO:0000313" key="4">
    <source>
        <dbReference type="Proteomes" id="UP001429984"/>
    </source>
</evidence>
<dbReference type="PROSITE" id="PS51857">
    <property type="entry name" value="CSD_2"/>
    <property type="match status" value="1"/>
</dbReference>
<feature type="domain" description="CSD" evidence="2">
    <location>
        <begin position="2"/>
        <end position="67"/>
    </location>
</feature>
<dbReference type="CDD" id="cd04458">
    <property type="entry name" value="CSP_CDS"/>
    <property type="match status" value="1"/>
</dbReference>
<dbReference type="SMART" id="SM00357">
    <property type="entry name" value="CSP"/>
    <property type="match status" value="1"/>
</dbReference>
<feature type="transmembrane region" description="Helical" evidence="1">
    <location>
        <begin position="88"/>
        <end position="107"/>
    </location>
</feature>
<evidence type="ECO:0000256" key="1">
    <source>
        <dbReference type="SAM" id="Phobius"/>
    </source>
</evidence>
<dbReference type="InterPro" id="IPR008613">
    <property type="entry name" value="Excalibur_Ca-bd_domain"/>
</dbReference>
<protein>
    <submittedName>
        <fullName evidence="3">Excalibur calcium-binding domain-containing protein</fullName>
    </submittedName>
</protein>
<dbReference type="RefSeq" id="WP_194931820.1">
    <property type="nucleotide sequence ID" value="NZ_JADLZT010000007.1"/>
</dbReference>
<organism evidence="3 4">
    <name type="scientific">Lysobacter niastensis</name>
    <dbReference type="NCBI Taxonomy" id="380629"/>
    <lineage>
        <taxon>Bacteria</taxon>
        <taxon>Pseudomonadati</taxon>
        <taxon>Pseudomonadota</taxon>
        <taxon>Gammaproteobacteria</taxon>
        <taxon>Lysobacterales</taxon>
        <taxon>Lysobacteraceae</taxon>
        <taxon>Lysobacter</taxon>
    </lineage>
</organism>
<dbReference type="Pfam" id="PF05901">
    <property type="entry name" value="Excalibur"/>
    <property type="match status" value="1"/>
</dbReference>
<sequence length="177" mass="18993">MRTHGTLTKWNDDRGFGFVSPAAGGSDVFVHISAFPRDGERPHLNELISFETEAGPNGQPRAVRVMRAGQPAKAGRQQRASGRSTRRIGLVEACALAAIVAAGAYGYSRFTASHSTGDTMHAAVAAPAPAIQFHCDGRKHCSQMRSCAEATQYLQHCPGMEMDGDGDGVPCEQQWCY</sequence>
<dbReference type="InterPro" id="IPR011129">
    <property type="entry name" value="CSD"/>
</dbReference>
<dbReference type="PANTHER" id="PTHR46565">
    <property type="entry name" value="COLD SHOCK DOMAIN PROTEIN 2"/>
    <property type="match status" value="1"/>
</dbReference>
<dbReference type="InterPro" id="IPR012340">
    <property type="entry name" value="NA-bd_OB-fold"/>
</dbReference>
<dbReference type="InterPro" id="IPR002059">
    <property type="entry name" value="CSP_DNA-bd"/>
</dbReference>
<evidence type="ECO:0000259" key="2">
    <source>
        <dbReference type="PROSITE" id="PS51857"/>
    </source>
</evidence>
<keyword evidence="1" id="KW-0472">Membrane</keyword>
<keyword evidence="1" id="KW-1133">Transmembrane helix</keyword>
<reference evidence="3 4" key="1">
    <citation type="submission" date="2020-11" db="EMBL/GenBank/DDBJ databases">
        <title>Draft Genome Sequence and Secondary Metabolite Biosynthetic Potential of the Lysobacter niastensis Type strain DSM 18481.</title>
        <authorList>
            <person name="Turrini P."/>
            <person name="Artuso I."/>
            <person name="Tescari M."/>
            <person name="Lugli G.A."/>
            <person name="Frangipani E."/>
            <person name="Ventura M."/>
            <person name="Visca P."/>
        </authorList>
    </citation>
    <scope>NUCLEOTIDE SEQUENCE [LARGE SCALE GENOMIC DNA]</scope>
    <source>
        <strain evidence="3 4">DSM 18481</strain>
    </source>
</reference>
<dbReference type="SMART" id="SM00894">
    <property type="entry name" value="Excalibur"/>
    <property type="match status" value="1"/>
</dbReference>
<keyword evidence="4" id="KW-1185">Reference proteome</keyword>
<dbReference type="Pfam" id="PF00313">
    <property type="entry name" value="CSD"/>
    <property type="match status" value="1"/>
</dbReference>
<accession>A0ABS0B874</accession>
<dbReference type="Gene3D" id="2.40.50.140">
    <property type="entry name" value="Nucleic acid-binding proteins"/>
    <property type="match status" value="1"/>
</dbReference>